<evidence type="ECO:0000313" key="4">
    <source>
        <dbReference type="Proteomes" id="UP000076962"/>
    </source>
</evidence>
<proteinExistence type="predicted"/>
<dbReference type="PANTHER" id="PTHR23150">
    <property type="entry name" value="SULFATASE MODIFYING FACTOR 1, 2"/>
    <property type="match status" value="1"/>
</dbReference>
<dbReference type="SUPFAM" id="SSF56436">
    <property type="entry name" value="C-type lectin-like"/>
    <property type="match status" value="1"/>
</dbReference>
<feature type="region of interest" description="Disordered" evidence="1">
    <location>
        <begin position="1"/>
        <end position="22"/>
    </location>
</feature>
<dbReference type="EMBL" id="LUTY01001700">
    <property type="protein sequence ID" value="OAD21343.1"/>
    <property type="molecule type" value="Genomic_DNA"/>
</dbReference>
<comment type="caution">
    <text evidence="3">The sequence shown here is derived from an EMBL/GenBank/DDBJ whole genome shotgun (WGS) entry which is preliminary data.</text>
</comment>
<feature type="domain" description="Sulfatase-modifying factor enzyme-like" evidence="2">
    <location>
        <begin position="59"/>
        <end position="206"/>
    </location>
</feature>
<accession>A0A176RZV6</accession>
<dbReference type="GO" id="GO:0120147">
    <property type="term" value="F:formylglycine-generating oxidase activity"/>
    <property type="evidence" value="ECO:0007669"/>
    <property type="project" value="TreeGrafter"/>
</dbReference>
<dbReference type="Proteomes" id="UP000076962">
    <property type="component" value="Unassembled WGS sequence"/>
</dbReference>
<name>A0A176RZV6_9GAMM</name>
<gene>
    <name evidence="3" type="ORF">THIOM_002894</name>
</gene>
<dbReference type="Gene3D" id="3.90.1580.10">
    <property type="entry name" value="paralog of FGE (formylglycine-generating enzyme)"/>
    <property type="match status" value="1"/>
</dbReference>
<evidence type="ECO:0000256" key="1">
    <source>
        <dbReference type="SAM" id="MobiDB-lite"/>
    </source>
</evidence>
<dbReference type="InterPro" id="IPR005532">
    <property type="entry name" value="SUMF_dom"/>
</dbReference>
<evidence type="ECO:0000313" key="3">
    <source>
        <dbReference type="EMBL" id="OAD21343.1"/>
    </source>
</evidence>
<dbReference type="AlphaFoldDB" id="A0A176RZV6"/>
<dbReference type="InterPro" id="IPR042095">
    <property type="entry name" value="SUMF_sf"/>
</dbReference>
<dbReference type="InterPro" id="IPR016187">
    <property type="entry name" value="CTDL_fold"/>
</dbReference>
<dbReference type="Pfam" id="PF03781">
    <property type="entry name" value="FGE-sulfatase"/>
    <property type="match status" value="1"/>
</dbReference>
<evidence type="ECO:0000259" key="2">
    <source>
        <dbReference type="Pfam" id="PF03781"/>
    </source>
</evidence>
<dbReference type="InterPro" id="IPR051043">
    <property type="entry name" value="Sulfatase_Mod_Factor_Kinase"/>
</dbReference>
<feature type="compositionally biased region" description="Polar residues" evidence="1">
    <location>
        <begin position="1"/>
        <end position="17"/>
    </location>
</feature>
<sequence length="234" mass="26960">MQVSNAVEQKSRQQQVPWHSGSAKKPFCFGGCKARPKQPPKKVKGKFFRDRLKNGSLGPQMVWIPAGSFRMGDIQGGGYDDEKPVHRVSINRFAMSRTEVTVGEFRRFVNATGYKTEAEKGDGCWTYKNYSWVQVKNANWRNPNFSQDDNHPVVCVSWNDAMAYVEWLNRQTGKQYRLPTEAEWEYAARAGTETARYWGNKPDKACRYANVHDRTSKKENGFWWTPHKCTDGYA</sequence>
<organism evidence="3 4">
    <name type="scientific">Candidatus Thiomargarita nelsonii</name>
    <dbReference type="NCBI Taxonomy" id="1003181"/>
    <lineage>
        <taxon>Bacteria</taxon>
        <taxon>Pseudomonadati</taxon>
        <taxon>Pseudomonadota</taxon>
        <taxon>Gammaproteobacteria</taxon>
        <taxon>Thiotrichales</taxon>
        <taxon>Thiotrichaceae</taxon>
        <taxon>Thiomargarita</taxon>
    </lineage>
</organism>
<keyword evidence="4" id="KW-1185">Reference proteome</keyword>
<dbReference type="PANTHER" id="PTHR23150:SF35">
    <property type="entry name" value="BLL6746 PROTEIN"/>
    <property type="match status" value="1"/>
</dbReference>
<feature type="non-terminal residue" evidence="3">
    <location>
        <position position="234"/>
    </location>
</feature>
<protein>
    <submittedName>
        <fullName evidence="3">Sulphatase-modifying factor domain protein</fullName>
    </submittedName>
</protein>
<reference evidence="3 4" key="1">
    <citation type="submission" date="2016-05" db="EMBL/GenBank/DDBJ databases">
        <title>Single-cell genome of chain-forming Candidatus Thiomargarita nelsonii and comparison to other large sulfur-oxidizing bacteria.</title>
        <authorList>
            <person name="Winkel M."/>
            <person name="Salman V."/>
            <person name="Woyke T."/>
            <person name="Schulz-Vogt H."/>
            <person name="Richter M."/>
            <person name="Flood B."/>
            <person name="Bailey J."/>
            <person name="Amann R."/>
            <person name="Mussmann M."/>
        </authorList>
    </citation>
    <scope>NUCLEOTIDE SEQUENCE [LARGE SCALE GENOMIC DNA]</scope>
    <source>
        <strain evidence="3 4">THI036</strain>
    </source>
</reference>